<evidence type="ECO:0000313" key="6">
    <source>
        <dbReference type="Proteomes" id="UP000038055"/>
    </source>
</evidence>
<dbReference type="EMBL" id="CDOG01000067">
    <property type="protein sequence ID" value="CEN41458.1"/>
    <property type="molecule type" value="Genomic_DNA"/>
</dbReference>
<dbReference type="AlphaFoldDB" id="A0A0B7HVB1"/>
<dbReference type="EMBL" id="CDOD01000034">
    <property type="protein sequence ID" value="CEN37092.1"/>
    <property type="molecule type" value="Genomic_DNA"/>
</dbReference>
<dbReference type="Proteomes" id="UP000038055">
    <property type="component" value="Unassembled WGS sequence"/>
</dbReference>
<organism evidence="5 7">
    <name type="scientific">Capnocytophaga cynodegmi</name>
    <dbReference type="NCBI Taxonomy" id="28189"/>
    <lineage>
        <taxon>Bacteria</taxon>
        <taxon>Pseudomonadati</taxon>
        <taxon>Bacteroidota</taxon>
        <taxon>Flavobacteriia</taxon>
        <taxon>Flavobacteriales</taxon>
        <taxon>Flavobacteriaceae</taxon>
        <taxon>Capnocytophaga</taxon>
    </lineage>
</organism>
<proteinExistence type="predicted"/>
<protein>
    <submittedName>
        <fullName evidence="3">2-hydroxyhepta-2,4-diene-1,7-dioate isomerase</fullName>
    </submittedName>
    <submittedName>
        <fullName evidence="5">Acylpyruvase FAHD1, mitochondrial</fullName>
        <ecNumber evidence="5">3.7.1.5</ecNumber>
    </submittedName>
</protein>
<evidence type="ECO:0000313" key="7">
    <source>
        <dbReference type="Proteomes" id="UP000038083"/>
    </source>
</evidence>
<dbReference type="EMBL" id="CP022378">
    <property type="protein sequence ID" value="ATA67367.1"/>
    <property type="molecule type" value="Genomic_DNA"/>
</dbReference>
<evidence type="ECO:0000313" key="3">
    <source>
        <dbReference type="EMBL" id="ATA67367.1"/>
    </source>
</evidence>
<evidence type="ECO:0000313" key="5">
    <source>
        <dbReference type="EMBL" id="CEN41458.1"/>
    </source>
</evidence>
<dbReference type="Pfam" id="PF01557">
    <property type="entry name" value="FAA_hydrolase"/>
    <property type="match status" value="1"/>
</dbReference>
<dbReference type="RefSeq" id="WP_018278439.1">
    <property type="nucleotide sequence ID" value="NZ_BQMH01000001.1"/>
</dbReference>
<dbReference type="GeneID" id="96780416"/>
<keyword evidence="5" id="KW-0378">Hydrolase</keyword>
<dbReference type="Proteomes" id="UP000038083">
    <property type="component" value="Unassembled WGS sequence"/>
</dbReference>
<keyword evidence="1" id="KW-0479">Metal-binding</keyword>
<dbReference type="InterPro" id="IPR036663">
    <property type="entry name" value="Fumarylacetoacetase_C_sf"/>
</dbReference>
<evidence type="ECO:0000313" key="4">
    <source>
        <dbReference type="EMBL" id="CEN37092.1"/>
    </source>
</evidence>
<dbReference type="GO" id="GO:0046872">
    <property type="term" value="F:metal ion binding"/>
    <property type="evidence" value="ECO:0007669"/>
    <property type="project" value="UniProtKB-KW"/>
</dbReference>
<keyword evidence="6" id="KW-1185">Reference proteome</keyword>
<dbReference type="SUPFAM" id="SSF56529">
    <property type="entry name" value="FAH"/>
    <property type="match status" value="1"/>
</dbReference>
<reference evidence="3 8" key="2">
    <citation type="journal article" date="2017" name="Genome Announc.">
        <title>Twelve Complete Reference Genomes of Clinical Isolates in the Capnocytophaga Genus.</title>
        <authorList>
            <person name="Villarma A."/>
            <person name="Gulvik C.A."/>
            <person name="Rowe L.A."/>
            <person name="Sheth M."/>
            <person name="Juieng P."/>
            <person name="Nicholson A.C."/>
            <person name="Loparev V.N."/>
            <person name="McQuiston J.R."/>
        </authorList>
    </citation>
    <scope>NUCLEOTIDE SEQUENCE [LARGE SCALE GENOMIC DNA]</scope>
    <source>
        <strain evidence="3 8">G7591</strain>
    </source>
</reference>
<dbReference type="Proteomes" id="UP000242855">
    <property type="component" value="Chromosome"/>
</dbReference>
<feature type="domain" description="Fumarylacetoacetase-like C-terminal" evidence="2">
    <location>
        <begin position="2"/>
        <end position="188"/>
    </location>
</feature>
<dbReference type="GO" id="GO:0016853">
    <property type="term" value="F:isomerase activity"/>
    <property type="evidence" value="ECO:0007669"/>
    <property type="project" value="UniProtKB-KW"/>
</dbReference>
<dbReference type="eggNOG" id="COG0179">
    <property type="taxonomic scope" value="Bacteria"/>
</dbReference>
<name>A0A0B7HVB1_9FLAO</name>
<gene>
    <name evidence="5" type="primary">FAHD</name>
    <name evidence="4" type="ORF">CCYN2B_40007</name>
    <name evidence="5" type="ORF">CCYN74_70009</name>
    <name evidence="3" type="ORF">CGC48_01240</name>
</gene>
<dbReference type="GO" id="GO:0018773">
    <property type="term" value="F:acetylpyruvate hydrolase activity"/>
    <property type="evidence" value="ECO:0007669"/>
    <property type="project" value="TreeGrafter"/>
</dbReference>
<evidence type="ECO:0000259" key="2">
    <source>
        <dbReference type="Pfam" id="PF01557"/>
    </source>
</evidence>
<reference evidence="6 7" key="1">
    <citation type="submission" date="2015-01" db="EMBL/GenBank/DDBJ databases">
        <authorList>
            <person name="MANFREDI Pablo"/>
        </authorList>
    </citation>
    <scope>NUCLEOTIDE SEQUENCE [LARGE SCALE GENOMIC DNA]</scope>
    <source>
        <strain evidence="5 7">Ccy74</strain>
        <strain evidence="4 6">Ccyn2B</strain>
    </source>
</reference>
<dbReference type="KEGG" id="ccyn:CGC48_01240"/>
<keyword evidence="3" id="KW-0413">Isomerase</keyword>
<dbReference type="OrthoDB" id="9805307at2"/>
<dbReference type="PANTHER" id="PTHR11820:SF7">
    <property type="entry name" value="ACYLPYRUVASE FAHD1, MITOCHONDRIAL"/>
    <property type="match status" value="1"/>
</dbReference>
<accession>A0A0B7HVB1</accession>
<dbReference type="PANTHER" id="PTHR11820">
    <property type="entry name" value="ACYLPYRUVASE"/>
    <property type="match status" value="1"/>
</dbReference>
<dbReference type="EC" id="3.7.1.5" evidence="5"/>
<dbReference type="STRING" id="28189.CCYN74_70009"/>
<sequence length="203" mass="23186">MKIICVGKNYIDHIKEFDGKQPDNMVLFLKPDTAIHNPEMPYYIPDFTNDLHHEIEVILKINQNGKHISEKFAHKYYDEIGLGIDFTARDVQAQLRKEGLSWEKAKAFDGSAIIGNFIEKSRFPDLNSLAFRLEKNGQKVQESSTNLMIWKFDQIISEASKFFTLRKGDIIFTGTPAGVGSVAPNDVLEGFLENQKMFEVNIK</sequence>
<evidence type="ECO:0000313" key="8">
    <source>
        <dbReference type="Proteomes" id="UP000242855"/>
    </source>
</evidence>
<dbReference type="Gene3D" id="3.90.850.10">
    <property type="entry name" value="Fumarylacetoacetase-like, C-terminal domain"/>
    <property type="match status" value="1"/>
</dbReference>
<dbReference type="GO" id="GO:0047621">
    <property type="term" value="F:acylpyruvate hydrolase activity"/>
    <property type="evidence" value="ECO:0007669"/>
    <property type="project" value="UniProtKB-EC"/>
</dbReference>
<evidence type="ECO:0000256" key="1">
    <source>
        <dbReference type="ARBA" id="ARBA00022723"/>
    </source>
</evidence>
<dbReference type="InterPro" id="IPR011234">
    <property type="entry name" value="Fumarylacetoacetase-like_C"/>
</dbReference>